<dbReference type="AlphaFoldDB" id="A0A2U2BXX5"/>
<dbReference type="PANTHER" id="PTHR34129:SF1">
    <property type="entry name" value="DUF952 DOMAIN-CONTAINING PROTEIN"/>
    <property type="match status" value="1"/>
</dbReference>
<evidence type="ECO:0000313" key="2">
    <source>
        <dbReference type="Proteomes" id="UP000245168"/>
    </source>
</evidence>
<dbReference type="PANTHER" id="PTHR34129">
    <property type="entry name" value="BLR1139 PROTEIN"/>
    <property type="match status" value="1"/>
</dbReference>
<dbReference type="EMBL" id="QEXV01000001">
    <property type="protein sequence ID" value="PWE18862.1"/>
    <property type="molecule type" value="Genomic_DNA"/>
</dbReference>
<dbReference type="RefSeq" id="WP_109252136.1">
    <property type="nucleotide sequence ID" value="NZ_QEXV01000001.1"/>
</dbReference>
<proteinExistence type="predicted"/>
<organism evidence="1 2">
    <name type="scientific">Marinicauda salina</name>
    <dbReference type="NCBI Taxonomy" id="2135793"/>
    <lineage>
        <taxon>Bacteria</taxon>
        <taxon>Pseudomonadati</taxon>
        <taxon>Pseudomonadota</taxon>
        <taxon>Alphaproteobacteria</taxon>
        <taxon>Maricaulales</taxon>
        <taxon>Maricaulaceae</taxon>
        <taxon>Marinicauda</taxon>
    </lineage>
</organism>
<comment type="caution">
    <text evidence="1">The sequence shown here is derived from an EMBL/GenBank/DDBJ whole genome shotgun (WGS) entry which is preliminary data.</text>
</comment>
<dbReference type="OrthoDB" id="9799937at2"/>
<reference evidence="2" key="1">
    <citation type="submission" date="2018-05" db="EMBL/GenBank/DDBJ databases">
        <authorList>
            <person name="Liu B.-T."/>
        </authorList>
    </citation>
    <scope>NUCLEOTIDE SEQUENCE [LARGE SCALE GENOMIC DNA]</scope>
    <source>
        <strain evidence="2">WD6-1</strain>
    </source>
</reference>
<name>A0A2U2BXX5_9PROT</name>
<dbReference type="InterPro" id="IPR009297">
    <property type="entry name" value="DUF952"/>
</dbReference>
<dbReference type="Pfam" id="PF06108">
    <property type="entry name" value="DUF952"/>
    <property type="match status" value="1"/>
</dbReference>
<accession>A0A2U2BXX5</accession>
<keyword evidence="2" id="KW-1185">Reference proteome</keyword>
<dbReference type="Proteomes" id="UP000245168">
    <property type="component" value="Unassembled WGS sequence"/>
</dbReference>
<dbReference type="Gene3D" id="3.20.170.20">
    <property type="entry name" value="Protein of unknown function DUF952"/>
    <property type="match status" value="1"/>
</dbReference>
<dbReference type="SUPFAM" id="SSF56399">
    <property type="entry name" value="ADP-ribosylation"/>
    <property type="match status" value="1"/>
</dbReference>
<protein>
    <submittedName>
        <fullName evidence="1">DUF952 domain-containing protein</fullName>
    </submittedName>
</protein>
<gene>
    <name evidence="1" type="ORF">DDZ18_04540</name>
</gene>
<evidence type="ECO:0000313" key="1">
    <source>
        <dbReference type="EMBL" id="PWE18862.1"/>
    </source>
</evidence>
<sequence length="115" mass="12326">MTDVIYRFADPAALAASSVSGAFEGEAVDARDGFIHCSTRDQLAGTLAAHFAGVDRIALAEIDAGALGDALKWERSRDGETFPHVYGSIPFAAIRSIHLMHRDADGAWRLPEELA</sequence>